<accession>A0A8S5RZ88</accession>
<organism evidence="1">
    <name type="scientific">Myoviridae sp. ctNQV2</name>
    <dbReference type="NCBI Taxonomy" id="2827683"/>
    <lineage>
        <taxon>Viruses</taxon>
        <taxon>Duplodnaviria</taxon>
        <taxon>Heunggongvirae</taxon>
        <taxon>Uroviricota</taxon>
        <taxon>Caudoviricetes</taxon>
    </lineage>
</organism>
<evidence type="ECO:0000313" key="1">
    <source>
        <dbReference type="EMBL" id="DAF44084.1"/>
    </source>
</evidence>
<sequence length="202" mass="24671">MNFNNNKMKGSTNTKQFKNFQIRWAEKLGYEDNPYLIRWTFIFFGYSMRIHHWIKSDDDRYFHDHSANLLSIVLKGHYWNVKPIDTNKNPSDMVKVMVDSYVSGYIPDNPDEDYVEIEKENTKYYYVEGIFNSFWNFINMRKSIWFSKAEDKHFLRIPEGGAWTLMFEGRPKHKWGFYINGHKWRPLRYFHKFGIRQDKNYQ</sequence>
<name>A0A8S5RZ88_9CAUD</name>
<protein>
    <submittedName>
        <fullName evidence="1">Uncharacterized protein</fullName>
    </submittedName>
</protein>
<proteinExistence type="predicted"/>
<reference evidence="1" key="1">
    <citation type="journal article" date="2021" name="Proc. Natl. Acad. Sci. U.S.A.">
        <title>A Catalog of Tens of Thousands of Viruses from Human Metagenomes Reveals Hidden Associations with Chronic Diseases.</title>
        <authorList>
            <person name="Tisza M.J."/>
            <person name="Buck C.B."/>
        </authorList>
    </citation>
    <scope>NUCLEOTIDE SEQUENCE</scope>
    <source>
        <strain evidence="1">CtNQV2</strain>
    </source>
</reference>
<dbReference type="EMBL" id="BK032510">
    <property type="protein sequence ID" value="DAF44084.1"/>
    <property type="molecule type" value="Genomic_DNA"/>
</dbReference>